<evidence type="ECO:0000313" key="4">
    <source>
        <dbReference type="EMBL" id="AEC00710.1"/>
    </source>
</evidence>
<dbReference type="eggNOG" id="COG2510">
    <property type="taxonomic scope" value="Bacteria"/>
</dbReference>
<dbReference type="RefSeq" id="WP_006191202.1">
    <property type="nucleotide sequence ID" value="NC_015437.1"/>
</dbReference>
<evidence type="ECO:0000256" key="2">
    <source>
        <dbReference type="SAM" id="Phobius"/>
    </source>
</evidence>
<dbReference type="GO" id="GO:0016020">
    <property type="term" value="C:membrane"/>
    <property type="evidence" value="ECO:0007669"/>
    <property type="project" value="InterPro"/>
</dbReference>
<dbReference type="KEGG" id="ssg:Selsp_1754"/>
<dbReference type="Proteomes" id="UP000003505">
    <property type="component" value="Unassembled WGS sequence"/>
</dbReference>
<proteinExistence type="inferred from homology"/>
<accession>C9LSI1</accession>
<dbReference type="PANTHER" id="PTHR22911">
    <property type="entry name" value="ACYL-MALONYL CONDENSING ENZYME-RELATED"/>
    <property type="match status" value="1"/>
</dbReference>
<feature type="transmembrane region" description="Helical" evidence="2">
    <location>
        <begin position="36"/>
        <end position="55"/>
    </location>
</feature>
<evidence type="ECO:0000256" key="1">
    <source>
        <dbReference type="ARBA" id="ARBA00007362"/>
    </source>
</evidence>
<protein>
    <submittedName>
        <fullName evidence="5">Putative membrane protein</fullName>
    </submittedName>
</protein>
<keyword evidence="2" id="KW-0812">Transmembrane</keyword>
<sequence length="142" mass="14875">MSSWLLYALLSALSAAFVSIFGKMGLEGLDSSAATAVRGVIMAIFLVAVMVVQGHASHLPEVFADRRALTCVALSGIAGATSWLFYFMALKTGDVSCVAPIDKLSVVFAVLLAILIFEEEVSLTHGIGIFLIALGSLIIAVL</sequence>
<dbReference type="InterPro" id="IPR037185">
    <property type="entry name" value="EmrE-like"/>
</dbReference>
<dbReference type="SUPFAM" id="SSF103481">
    <property type="entry name" value="Multidrug resistance efflux transporter EmrE"/>
    <property type="match status" value="1"/>
</dbReference>
<dbReference type="STRING" id="546271.Selsp_1754"/>
<dbReference type="Gene3D" id="1.10.3730.20">
    <property type="match status" value="1"/>
</dbReference>
<feature type="domain" description="EamA" evidence="3">
    <location>
        <begin position="3"/>
        <end position="140"/>
    </location>
</feature>
<evidence type="ECO:0000259" key="3">
    <source>
        <dbReference type="Pfam" id="PF00892"/>
    </source>
</evidence>
<evidence type="ECO:0000313" key="6">
    <source>
        <dbReference type="Proteomes" id="UP000003505"/>
    </source>
</evidence>
<gene>
    <name evidence="4" type="ordered locus">Selsp_1754</name>
    <name evidence="5" type="ORF">SELSPUOL_00406</name>
</gene>
<dbReference type="PANTHER" id="PTHR22911:SF137">
    <property type="entry name" value="SOLUTE CARRIER FAMILY 35 MEMBER G2-RELATED"/>
    <property type="match status" value="1"/>
</dbReference>
<keyword evidence="7" id="KW-1185">Reference proteome</keyword>
<feature type="transmembrane region" description="Helical" evidence="2">
    <location>
        <begin position="101"/>
        <end position="117"/>
    </location>
</feature>
<reference evidence="5 6" key="1">
    <citation type="submission" date="2009-09" db="EMBL/GenBank/DDBJ databases">
        <authorList>
            <person name="Weinstock G."/>
            <person name="Sodergren E."/>
            <person name="Clifton S."/>
            <person name="Fulton L."/>
            <person name="Fulton B."/>
            <person name="Courtney L."/>
            <person name="Fronick C."/>
            <person name="Harrison M."/>
            <person name="Strong C."/>
            <person name="Farmer C."/>
            <person name="Delahaunty K."/>
            <person name="Markovic C."/>
            <person name="Hall O."/>
            <person name="Minx P."/>
            <person name="Tomlinson C."/>
            <person name="Mitreva M."/>
            <person name="Nelson J."/>
            <person name="Hou S."/>
            <person name="Wollam A."/>
            <person name="Pepin K.H."/>
            <person name="Johnson M."/>
            <person name="Bhonagiri V."/>
            <person name="Nash W.E."/>
            <person name="Warren W."/>
            <person name="Chinwalla A."/>
            <person name="Mardis E.R."/>
            <person name="Wilson R.K."/>
        </authorList>
    </citation>
    <scope>NUCLEOTIDE SEQUENCE [LARGE SCALE GENOMIC DNA]</scope>
    <source>
        <strain evidence="5">ATCC 35185</strain>
        <strain evidence="6">ATCC 35185 / DSM 20758 / VPI D19B-28</strain>
    </source>
</reference>
<dbReference type="OrthoDB" id="9806718at2"/>
<feature type="transmembrane region" description="Helical" evidence="2">
    <location>
        <begin position="67"/>
        <end position="89"/>
    </location>
</feature>
<keyword evidence="2" id="KW-0472">Membrane</keyword>
<evidence type="ECO:0000313" key="5">
    <source>
        <dbReference type="EMBL" id="EEX78221.1"/>
    </source>
</evidence>
<organism evidence="5 6">
    <name type="scientific">Selenomonas sputigena (strain ATCC 35185 / DSM 20758 / CCUG 44933 / VPI D19B-28)</name>
    <dbReference type="NCBI Taxonomy" id="546271"/>
    <lineage>
        <taxon>Bacteria</taxon>
        <taxon>Bacillati</taxon>
        <taxon>Bacillota</taxon>
        <taxon>Negativicutes</taxon>
        <taxon>Selenomonadales</taxon>
        <taxon>Selenomonadaceae</taxon>
        <taxon>Selenomonas</taxon>
    </lineage>
</organism>
<reference evidence="4 7" key="2">
    <citation type="submission" date="2011-04" db="EMBL/GenBank/DDBJ databases">
        <title>The complete genome of Selenomonas sputigena DSM 20758.</title>
        <authorList>
            <consortium name="US DOE Joint Genome Institute (JGI-PGF)"/>
            <person name="Lucas S."/>
            <person name="Copeland A."/>
            <person name="Lapidus A."/>
            <person name="Bruce D."/>
            <person name="Goodwin L."/>
            <person name="Pitluck S."/>
            <person name="Peters L."/>
            <person name="Kyrpides N."/>
            <person name="Mavromatis K."/>
            <person name="Ivanova N."/>
            <person name="Ovchinnikova G."/>
            <person name="Teshima H."/>
            <person name="Detter J.C."/>
            <person name="Tapia R."/>
            <person name="Han C."/>
            <person name="Land M."/>
            <person name="Hauser L."/>
            <person name="Markowitz V."/>
            <person name="Cheng J.-F."/>
            <person name="Hugenholtz P."/>
            <person name="Woyke T."/>
            <person name="Wu D."/>
            <person name="Gronow S."/>
            <person name="Wellnitz S."/>
            <person name="Schneider S."/>
            <person name="Klenk H.-P."/>
            <person name="Eisen J.A."/>
        </authorList>
    </citation>
    <scope>NUCLEOTIDE SEQUENCE [LARGE SCALE GENOMIC DNA]</scope>
    <source>
        <strain evidence="4">ATCC 35185</strain>
        <strain evidence="7">ATCC 35185 / DSM 20758 / VPI D19B-28</strain>
    </source>
</reference>
<keyword evidence="2" id="KW-1133">Transmembrane helix</keyword>
<comment type="similarity">
    <text evidence="1">Belongs to the EamA transporter family.</text>
</comment>
<dbReference type="InterPro" id="IPR000620">
    <property type="entry name" value="EamA_dom"/>
</dbReference>
<feature type="transmembrane region" description="Helical" evidence="2">
    <location>
        <begin position="6"/>
        <end position="24"/>
    </location>
</feature>
<dbReference type="EMBL" id="CP002637">
    <property type="protein sequence ID" value="AEC00710.1"/>
    <property type="molecule type" value="Genomic_DNA"/>
</dbReference>
<dbReference type="Pfam" id="PF00892">
    <property type="entry name" value="EamA"/>
    <property type="match status" value="1"/>
</dbReference>
<feature type="transmembrane region" description="Helical" evidence="2">
    <location>
        <begin position="123"/>
        <end position="141"/>
    </location>
</feature>
<dbReference type="EMBL" id="ACKP02000010">
    <property type="protein sequence ID" value="EEX78221.1"/>
    <property type="molecule type" value="Genomic_DNA"/>
</dbReference>
<name>C9LSI1_SELS3</name>
<dbReference type="AlphaFoldDB" id="C9LSI1"/>
<dbReference type="Proteomes" id="UP000011124">
    <property type="component" value="Chromosome"/>
</dbReference>
<evidence type="ECO:0000313" key="7">
    <source>
        <dbReference type="Proteomes" id="UP000011124"/>
    </source>
</evidence>
<dbReference type="HOGENOM" id="CLU_120467_0_0_9"/>